<feature type="compositionally biased region" description="Low complexity" evidence="1">
    <location>
        <begin position="213"/>
        <end position="223"/>
    </location>
</feature>
<feature type="region of interest" description="Disordered" evidence="1">
    <location>
        <begin position="386"/>
        <end position="417"/>
    </location>
</feature>
<feature type="compositionally biased region" description="Polar residues" evidence="1">
    <location>
        <begin position="587"/>
        <end position="599"/>
    </location>
</feature>
<feature type="compositionally biased region" description="Gly residues" evidence="1">
    <location>
        <begin position="360"/>
        <end position="369"/>
    </location>
</feature>
<dbReference type="InterPro" id="IPR048297">
    <property type="entry name" value="DUF936_dom_pln"/>
</dbReference>
<dbReference type="InterPro" id="IPR049172">
    <property type="entry name" value="DUF6857_pln"/>
</dbReference>
<proteinExistence type="predicted"/>
<accession>A0AAW1JR29</accession>
<feature type="region of interest" description="Disordered" evidence="1">
    <location>
        <begin position="567"/>
        <end position="605"/>
    </location>
</feature>
<organism evidence="4 5">
    <name type="scientific">Saponaria officinalis</name>
    <name type="common">Common soapwort</name>
    <name type="synonym">Lychnis saponaria</name>
    <dbReference type="NCBI Taxonomy" id="3572"/>
    <lineage>
        <taxon>Eukaryota</taxon>
        <taxon>Viridiplantae</taxon>
        <taxon>Streptophyta</taxon>
        <taxon>Embryophyta</taxon>
        <taxon>Tracheophyta</taxon>
        <taxon>Spermatophyta</taxon>
        <taxon>Magnoliopsida</taxon>
        <taxon>eudicotyledons</taxon>
        <taxon>Gunneridae</taxon>
        <taxon>Pentapetalae</taxon>
        <taxon>Caryophyllales</taxon>
        <taxon>Caryophyllaceae</taxon>
        <taxon>Caryophylleae</taxon>
        <taxon>Saponaria</taxon>
    </lineage>
</organism>
<name>A0AAW1JR29_SAPOF</name>
<feature type="region of interest" description="Disordered" evidence="1">
    <location>
        <begin position="194"/>
        <end position="236"/>
    </location>
</feature>
<sequence>MATLTPGILLKLLQSINSPSSKPTGNHRSPLLQVTSILPATTTTSSSPLDLWPNHGFLLQLSDSKHSTFVSLSSSDSDLILSNRLQLGQFVYLDRFGFDPCSDSNLPVAVGIRPVPGRHPFVGAPERLGVRFSSSTKDFVVYPVNDDDDYEQLLSSVSLKSGDHRREVLAPMLNVENVRKDEEVVVVKKKVTPQRFRSPSAGRREKERDPSPATSTVTATAAAKVGRRSASPVPSKCTVPSLVAAKDESSRRLSGREAAIVVPSRYRQPSPTAASGRRAASPVAGVGRRAASPGARRMSLSPARRLSCGGSSGNKKKIAAAIAAGIGVMKVPVVAESKSGGGRKSWDDMGGSVEVKEKSGGGCGGGGGKNKPDLQALIRTQAAMSRRLSDANSLDSKDDSSTDGKPKSNLHDDSQIPDKLPALAAGITIYDKKWTDGSVPLDTVSPALAKLGKEAIQRRAIAATAAAEALQEALATESIVRSLSMFSDLCSTSKAGNPLPTIEKFLSIYDNATKSAANVNSVTSSHTNETHNGATTTEQSKSATAWVEAALSTDLAVVSLLTGQTVESLPPTLPRSSSSKRQSIGSATKNHSKMSSPISSELPKGTSWTRGLGMKDIVELAGKLKSEMELWFLKFVEESLDAGFRVFNECGGNNGNRKLPFEGGSIAAILSQLKRINDWLDLVVKKRDESLTEKIERLKRKIYGFVIQHVGTTLDSPTVSSS</sequence>
<feature type="compositionally biased region" description="Low complexity" evidence="1">
    <location>
        <begin position="568"/>
        <end position="586"/>
    </location>
</feature>
<dbReference type="Gene3D" id="2.40.50.140">
    <property type="entry name" value="Nucleic acid-binding proteins"/>
    <property type="match status" value="1"/>
</dbReference>
<dbReference type="PANTHER" id="PTHR31928">
    <property type="entry name" value="EXPRESSED PROTEIN"/>
    <property type="match status" value="1"/>
</dbReference>
<dbReference type="InterPro" id="IPR010341">
    <property type="entry name" value="DUF936_pln"/>
</dbReference>
<evidence type="ECO:0000259" key="3">
    <source>
        <dbReference type="Pfam" id="PF21647"/>
    </source>
</evidence>
<dbReference type="Pfam" id="PF21647">
    <property type="entry name" value="DUF6857"/>
    <property type="match status" value="1"/>
</dbReference>
<feature type="domain" description="DUF6857" evidence="3">
    <location>
        <begin position="430"/>
        <end position="715"/>
    </location>
</feature>
<evidence type="ECO:0000259" key="2">
    <source>
        <dbReference type="Pfam" id="PF06075"/>
    </source>
</evidence>
<dbReference type="AlphaFoldDB" id="A0AAW1JR29"/>
<dbReference type="Proteomes" id="UP001443914">
    <property type="component" value="Unassembled WGS sequence"/>
</dbReference>
<dbReference type="InterPro" id="IPR012340">
    <property type="entry name" value="NA-bd_OB-fold"/>
</dbReference>
<keyword evidence="5" id="KW-1185">Reference proteome</keyword>
<comment type="caution">
    <text evidence="4">The sequence shown here is derived from an EMBL/GenBank/DDBJ whole genome shotgun (WGS) entry which is preliminary data.</text>
</comment>
<feature type="region of interest" description="Disordered" evidence="1">
    <location>
        <begin position="520"/>
        <end position="540"/>
    </location>
</feature>
<feature type="region of interest" description="Disordered" evidence="1">
    <location>
        <begin position="266"/>
        <end position="312"/>
    </location>
</feature>
<feature type="compositionally biased region" description="Basic and acidic residues" evidence="1">
    <location>
        <begin position="395"/>
        <end position="416"/>
    </location>
</feature>
<feature type="region of interest" description="Disordered" evidence="1">
    <location>
        <begin position="336"/>
        <end position="373"/>
    </location>
</feature>
<protein>
    <submittedName>
        <fullName evidence="4">Uncharacterized protein</fullName>
    </submittedName>
</protein>
<evidence type="ECO:0000313" key="5">
    <source>
        <dbReference type="Proteomes" id="UP001443914"/>
    </source>
</evidence>
<reference evidence="4" key="1">
    <citation type="submission" date="2024-03" db="EMBL/GenBank/DDBJ databases">
        <title>WGS assembly of Saponaria officinalis var. Norfolk2.</title>
        <authorList>
            <person name="Jenkins J."/>
            <person name="Shu S."/>
            <person name="Grimwood J."/>
            <person name="Barry K."/>
            <person name="Goodstein D."/>
            <person name="Schmutz J."/>
            <person name="Leebens-Mack J."/>
            <person name="Osbourn A."/>
        </authorList>
    </citation>
    <scope>NUCLEOTIDE SEQUENCE [LARGE SCALE GENOMIC DNA]</scope>
    <source>
        <strain evidence="4">JIC</strain>
    </source>
</reference>
<feature type="domain" description="DUF936" evidence="2">
    <location>
        <begin position="4"/>
        <end position="128"/>
    </location>
</feature>
<gene>
    <name evidence="4" type="ORF">RND81_07G102800</name>
</gene>
<evidence type="ECO:0000313" key="4">
    <source>
        <dbReference type="EMBL" id="KAK9706075.1"/>
    </source>
</evidence>
<dbReference type="PANTHER" id="PTHR31928:SF3">
    <property type="entry name" value="EXPRESSED PROTEIN"/>
    <property type="match status" value="1"/>
</dbReference>
<dbReference type="Pfam" id="PF06075">
    <property type="entry name" value="DUF936"/>
    <property type="match status" value="1"/>
</dbReference>
<dbReference type="EMBL" id="JBDFQZ010000007">
    <property type="protein sequence ID" value="KAK9706075.1"/>
    <property type="molecule type" value="Genomic_DNA"/>
</dbReference>
<evidence type="ECO:0000256" key="1">
    <source>
        <dbReference type="SAM" id="MobiDB-lite"/>
    </source>
</evidence>